<keyword evidence="2" id="KW-1185">Reference proteome</keyword>
<protein>
    <submittedName>
        <fullName evidence="3">Uncharacterized protein</fullName>
    </submittedName>
</protein>
<feature type="region of interest" description="Disordered" evidence="1">
    <location>
        <begin position="1"/>
        <end position="34"/>
    </location>
</feature>
<sequence length="520" mass="59453">MEGNESPSVETHVTEMQETPDRNQDIEEELPNAVSSEVVRHEKIRENEQSSNVVEDENIISSVESIQHTNEHSADNICLSTFVSENNASEMLIQNSEEQLSHSRDDDVAYIQEAVIPTTTHADFIYNKESEEQIIPIGREQQSIQEIFEENIPDNSAVLLATDHYVNDQLLTAELLEDSPESFKLTAHIQNNEEFYNQLPEEFLTDENNEQQYESINESVQEKVLLNTTVEPNYAIVNGDHGSKTPISIEESFNKLEAAAPLNGTEVKAKITKQTTDIDEISLNSEGDQRTEFERRYAELIAKYLPFDRQTKLDSRSRRTKTLDRFNKSKINENRYSYIDTTRDAKKRAVTLERNEFKRKRRLQPKPSVNDDYLYPDSVTPSKVDQSISVRSLEGGMPEGTYDVPYIDDDAFLPRKLREHKDEENGSDEGSSLSLEDDYWSWNPNRLSTLEANHIADTNECAPTPDIQPKSKTITSLLSKKKKSHQKQDLITKPMTNGDKQKNKGRSLLCGCVSRKSKKR</sequence>
<feature type="region of interest" description="Disordered" evidence="1">
    <location>
        <begin position="356"/>
        <end position="387"/>
    </location>
</feature>
<evidence type="ECO:0000313" key="3">
    <source>
        <dbReference type="WBParaSite" id="TREG1_104030.1"/>
    </source>
</evidence>
<accession>A0AA85ITE2</accession>
<dbReference type="WBParaSite" id="TREG1_104030.1">
    <property type="protein sequence ID" value="TREG1_104030.1"/>
    <property type="gene ID" value="TREG1_104030"/>
</dbReference>
<feature type="region of interest" description="Disordered" evidence="1">
    <location>
        <begin position="478"/>
        <end position="520"/>
    </location>
</feature>
<name>A0AA85ITE2_TRIRE</name>
<feature type="compositionally biased region" description="Basic and acidic residues" evidence="1">
    <location>
        <begin position="12"/>
        <end position="25"/>
    </location>
</feature>
<reference evidence="2" key="1">
    <citation type="submission" date="2022-06" db="EMBL/GenBank/DDBJ databases">
        <authorList>
            <person name="Berger JAMES D."/>
            <person name="Berger JAMES D."/>
        </authorList>
    </citation>
    <scope>NUCLEOTIDE SEQUENCE [LARGE SCALE GENOMIC DNA]</scope>
</reference>
<feature type="compositionally biased region" description="Polar residues" evidence="1">
    <location>
        <begin position="1"/>
        <end position="11"/>
    </location>
</feature>
<dbReference type="AlphaFoldDB" id="A0AA85ITE2"/>
<dbReference type="Proteomes" id="UP000050795">
    <property type="component" value="Unassembled WGS sequence"/>
</dbReference>
<reference evidence="3" key="2">
    <citation type="submission" date="2023-11" db="UniProtKB">
        <authorList>
            <consortium name="WormBaseParasite"/>
        </authorList>
    </citation>
    <scope>IDENTIFICATION</scope>
</reference>
<organism evidence="2 3">
    <name type="scientific">Trichobilharzia regenti</name>
    <name type="common">Nasal bird schistosome</name>
    <dbReference type="NCBI Taxonomy" id="157069"/>
    <lineage>
        <taxon>Eukaryota</taxon>
        <taxon>Metazoa</taxon>
        <taxon>Spiralia</taxon>
        <taxon>Lophotrochozoa</taxon>
        <taxon>Platyhelminthes</taxon>
        <taxon>Trematoda</taxon>
        <taxon>Digenea</taxon>
        <taxon>Strigeidida</taxon>
        <taxon>Schistosomatoidea</taxon>
        <taxon>Schistosomatidae</taxon>
        <taxon>Trichobilharzia</taxon>
    </lineage>
</organism>
<evidence type="ECO:0000256" key="1">
    <source>
        <dbReference type="SAM" id="MobiDB-lite"/>
    </source>
</evidence>
<evidence type="ECO:0000313" key="2">
    <source>
        <dbReference type="Proteomes" id="UP000050795"/>
    </source>
</evidence>
<proteinExistence type="predicted"/>